<comment type="caution">
    <text evidence="3">The sequence shown here is derived from an EMBL/GenBank/DDBJ whole genome shotgun (WGS) entry which is preliminary data.</text>
</comment>
<dbReference type="Gene3D" id="3.30.530.20">
    <property type="match status" value="1"/>
</dbReference>
<sequence length="216" mass="22077">MQLANTFTVAAPLDAVWEAFKAPERVAPSFPGATLTEHTDDSFAGTVKIKVGPITMSYQGKGSYIERDDVNHIVIIDASGRDARGSGTASVIVTATLKDTGPDKTEVSLATDLNITGRAAQFGRGVIAEVADRMIGQFADRLATSLADPATATGPSLNSVPTGGASRPVGAAASQDEAINLLGVAGGPVAKMLVPVAALVLAAVAAIAALRGRRRR</sequence>
<feature type="region of interest" description="Disordered" evidence="1">
    <location>
        <begin position="150"/>
        <end position="169"/>
    </location>
</feature>
<keyword evidence="4" id="KW-1185">Reference proteome</keyword>
<reference evidence="3" key="1">
    <citation type="journal article" date="2014" name="Int. J. Syst. Evol. Microbiol.">
        <title>Complete genome sequence of Corynebacterium casei LMG S-19264T (=DSM 44701T), isolated from a smear-ripened cheese.</title>
        <authorList>
            <consortium name="US DOE Joint Genome Institute (JGI-PGF)"/>
            <person name="Walter F."/>
            <person name="Albersmeier A."/>
            <person name="Kalinowski J."/>
            <person name="Ruckert C."/>
        </authorList>
    </citation>
    <scope>NUCLEOTIDE SEQUENCE</scope>
    <source>
        <strain evidence="3">CGMCC 4.7110</strain>
    </source>
</reference>
<dbReference type="InterPro" id="IPR010419">
    <property type="entry name" value="CO_DH_gsu"/>
</dbReference>
<dbReference type="AlphaFoldDB" id="A0A917XFK1"/>
<proteinExistence type="predicted"/>
<evidence type="ECO:0000313" key="3">
    <source>
        <dbReference type="EMBL" id="GGN20285.1"/>
    </source>
</evidence>
<evidence type="ECO:0000256" key="1">
    <source>
        <dbReference type="SAM" id="MobiDB-lite"/>
    </source>
</evidence>
<dbReference type="CDD" id="cd07823">
    <property type="entry name" value="SRPBCC_5"/>
    <property type="match status" value="1"/>
</dbReference>
<dbReference type="InterPro" id="IPR023393">
    <property type="entry name" value="START-like_dom_sf"/>
</dbReference>
<protein>
    <recommendedName>
        <fullName evidence="5">Carbon monoxide dehydrogenase subunit G</fullName>
    </recommendedName>
</protein>
<dbReference type="Proteomes" id="UP000653411">
    <property type="component" value="Unassembled WGS sequence"/>
</dbReference>
<dbReference type="EMBL" id="BMML01000011">
    <property type="protein sequence ID" value="GGN20285.1"/>
    <property type="molecule type" value="Genomic_DNA"/>
</dbReference>
<accession>A0A917XFK1</accession>
<reference evidence="3" key="2">
    <citation type="submission" date="2020-09" db="EMBL/GenBank/DDBJ databases">
        <authorList>
            <person name="Sun Q."/>
            <person name="Zhou Y."/>
        </authorList>
    </citation>
    <scope>NUCLEOTIDE SEQUENCE</scope>
    <source>
        <strain evidence="3">CGMCC 4.7110</strain>
    </source>
</reference>
<dbReference type="Pfam" id="PF06240">
    <property type="entry name" value="COXG"/>
    <property type="match status" value="1"/>
</dbReference>
<dbReference type="PANTHER" id="PTHR38588:SF1">
    <property type="entry name" value="BLL0334 PROTEIN"/>
    <property type="match status" value="1"/>
</dbReference>
<evidence type="ECO:0000256" key="2">
    <source>
        <dbReference type="SAM" id="Phobius"/>
    </source>
</evidence>
<dbReference type="SUPFAM" id="SSF55961">
    <property type="entry name" value="Bet v1-like"/>
    <property type="match status" value="1"/>
</dbReference>
<dbReference type="RefSeq" id="WP_189265101.1">
    <property type="nucleotide sequence ID" value="NZ_BMML01000011.1"/>
</dbReference>
<dbReference type="PANTHER" id="PTHR38588">
    <property type="entry name" value="BLL0334 PROTEIN"/>
    <property type="match status" value="1"/>
</dbReference>
<keyword evidence="2" id="KW-0812">Transmembrane</keyword>
<evidence type="ECO:0008006" key="5">
    <source>
        <dbReference type="Google" id="ProtNLM"/>
    </source>
</evidence>
<keyword evidence="2" id="KW-0472">Membrane</keyword>
<gene>
    <name evidence="3" type="ORF">GCM10011578_050760</name>
</gene>
<feature type="transmembrane region" description="Helical" evidence="2">
    <location>
        <begin position="192"/>
        <end position="210"/>
    </location>
</feature>
<keyword evidence="2" id="KW-1133">Transmembrane helix</keyword>
<name>A0A917XFK1_9ACTN</name>
<organism evidence="3 4">
    <name type="scientific">Streptomyces fuscichromogenes</name>
    <dbReference type="NCBI Taxonomy" id="1324013"/>
    <lineage>
        <taxon>Bacteria</taxon>
        <taxon>Bacillati</taxon>
        <taxon>Actinomycetota</taxon>
        <taxon>Actinomycetes</taxon>
        <taxon>Kitasatosporales</taxon>
        <taxon>Streptomycetaceae</taxon>
        <taxon>Streptomyces</taxon>
    </lineage>
</organism>
<evidence type="ECO:0000313" key="4">
    <source>
        <dbReference type="Proteomes" id="UP000653411"/>
    </source>
</evidence>